<gene>
    <name evidence="1" type="ORF">LCGC14_1019750</name>
</gene>
<dbReference type="AlphaFoldDB" id="A0A0F9N2A9"/>
<protein>
    <recommendedName>
        <fullName evidence="2">Radical SAM core domain-containing protein</fullName>
    </recommendedName>
</protein>
<evidence type="ECO:0000313" key="1">
    <source>
        <dbReference type="EMBL" id="KKN12104.1"/>
    </source>
</evidence>
<dbReference type="EMBL" id="LAZR01004066">
    <property type="protein sequence ID" value="KKN12104.1"/>
    <property type="molecule type" value="Genomic_DNA"/>
</dbReference>
<name>A0A0F9N2A9_9ZZZZ</name>
<evidence type="ECO:0008006" key="2">
    <source>
        <dbReference type="Google" id="ProtNLM"/>
    </source>
</evidence>
<organism evidence="1">
    <name type="scientific">marine sediment metagenome</name>
    <dbReference type="NCBI Taxonomy" id="412755"/>
    <lineage>
        <taxon>unclassified sequences</taxon>
        <taxon>metagenomes</taxon>
        <taxon>ecological metagenomes</taxon>
    </lineage>
</organism>
<comment type="caution">
    <text evidence="1">The sequence shown here is derived from an EMBL/GenBank/DDBJ whole genome shotgun (WGS) entry which is preliminary data.</text>
</comment>
<dbReference type="Pfam" id="PF07505">
    <property type="entry name" value="DUF5131"/>
    <property type="match status" value="1"/>
</dbReference>
<proteinExistence type="predicted"/>
<dbReference type="InterPro" id="IPR011101">
    <property type="entry name" value="DUF5131"/>
</dbReference>
<reference evidence="1" key="1">
    <citation type="journal article" date="2015" name="Nature">
        <title>Complex archaea that bridge the gap between prokaryotes and eukaryotes.</title>
        <authorList>
            <person name="Spang A."/>
            <person name="Saw J.H."/>
            <person name="Jorgensen S.L."/>
            <person name="Zaremba-Niedzwiedzka K."/>
            <person name="Martijn J."/>
            <person name="Lind A.E."/>
            <person name="van Eijk R."/>
            <person name="Schleper C."/>
            <person name="Guy L."/>
            <person name="Ettema T.J."/>
        </authorList>
    </citation>
    <scope>NUCLEOTIDE SEQUENCE</scope>
</reference>
<accession>A0A0F9N2A9</accession>
<sequence>MSEWWKNPDNETMGRTVSPITGCLGGCGYCFARQTAEGRCRHTYLANNILPTHDEPDHAAHHQDPFYPRFWPSRLEEIRRRKLPTGYFVSIMGEMFGPWVPREWQDQVMDTIRACPQHRFYLLTKYPELMIPFSPFPDNCRVGFTADTCGRFREEWGYFMKVKAPVKFISFEPLLTDMAVRLDVIFEYTGIRQVIIGPQTKPTRQPDIEWVRTIVQAADAVGVAVFLKDKLGWPRLTADGAIPFYKRVPSGTMELRQELPAPTDQNSIRDIAPVPKVAGVETDGVSK</sequence>